<comment type="caution">
    <text evidence="2">The sequence shown here is derived from an EMBL/GenBank/DDBJ whole genome shotgun (WGS) entry which is preliminary data.</text>
</comment>
<sequence>MSNTDTDTVRDAGFDDWLDAAEDGEAYYLECPEGHTSLPPRRLCPECGSSDLSEQSLPDTGEIATFTVTHVPTPAFEDDAPYATAIVDFGPVRVTGQIVDRDPDDVETGQTVALEITRSETTDERVIGFTSV</sequence>
<dbReference type="OrthoDB" id="9573at2157"/>
<dbReference type="RefSeq" id="WP_006654208.1">
    <property type="nucleotide sequence ID" value="NZ_AOIM01000038.1"/>
</dbReference>
<dbReference type="EMBL" id="AOIM01000038">
    <property type="protein sequence ID" value="ELY88708.1"/>
    <property type="molecule type" value="Genomic_DNA"/>
</dbReference>
<proteinExistence type="predicted"/>
<feature type="domain" description="ChsH2 C-terminal OB-fold" evidence="1">
    <location>
        <begin position="55"/>
        <end position="115"/>
    </location>
</feature>
<dbReference type="InterPro" id="IPR052513">
    <property type="entry name" value="Thioester_dehydratase-like"/>
</dbReference>
<dbReference type="SUPFAM" id="SSF50249">
    <property type="entry name" value="Nucleic acid-binding proteins"/>
    <property type="match status" value="1"/>
</dbReference>
<dbReference type="Pfam" id="PF01796">
    <property type="entry name" value="OB_ChsH2_C"/>
    <property type="match status" value="1"/>
</dbReference>
<evidence type="ECO:0000313" key="3">
    <source>
        <dbReference type="Proteomes" id="UP000011519"/>
    </source>
</evidence>
<dbReference type="InterPro" id="IPR002878">
    <property type="entry name" value="ChsH2_C"/>
</dbReference>
<reference evidence="2 3" key="1">
    <citation type="journal article" date="2014" name="PLoS Genet.">
        <title>Phylogenetically driven sequencing of extremely halophilic archaea reveals strategies for static and dynamic osmo-response.</title>
        <authorList>
            <person name="Becker E.A."/>
            <person name="Seitzer P.M."/>
            <person name="Tritt A."/>
            <person name="Larsen D."/>
            <person name="Krusor M."/>
            <person name="Yao A.I."/>
            <person name="Wu D."/>
            <person name="Madern D."/>
            <person name="Eisen J.A."/>
            <person name="Darling A.E."/>
            <person name="Facciotti M.T."/>
        </authorList>
    </citation>
    <scope>NUCLEOTIDE SEQUENCE [LARGE SCALE GENOMIC DNA]</scope>
    <source>
        <strain evidence="2 3">JCM 10989</strain>
    </source>
</reference>
<dbReference type="Proteomes" id="UP000011519">
    <property type="component" value="Unassembled WGS sequence"/>
</dbReference>
<dbReference type="STRING" id="1227493.C483_15257"/>
<accession>L9ZU45</accession>
<dbReference type="PANTHER" id="PTHR34075:SF5">
    <property type="entry name" value="BLR3430 PROTEIN"/>
    <property type="match status" value="1"/>
</dbReference>
<organism evidence="2 3">
    <name type="scientific">Natrialba hulunbeirensis JCM 10989</name>
    <dbReference type="NCBI Taxonomy" id="1227493"/>
    <lineage>
        <taxon>Archaea</taxon>
        <taxon>Methanobacteriati</taxon>
        <taxon>Methanobacteriota</taxon>
        <taxon>Stenosarchaea group</taxon>
        <taxon>Halobacteria</taxon>
        <taxon>Halobacteriales</taxon>
        <taxon>Natrialbaceae</taxon>
        <taxon>Natrialba</taxon>
    </lineage>
</organism>
<evidence type="ECO:0000313" key="2">
    <source>
        <dbReference type="EMBL" id="ELY88708.1"/>
    </source>
</evidence>
<dbReference type="AlphaFoldDB" id="L9ZU45"/>
<dbReference type="InterPro" id="IPR012340">
    <property type="entry name" value="NA-bd_OB-fold"/>
</dbReference>
<dbReference type="PATRIC" id="fig|1227493.4.peg.3067"/>
<dbReference type="PANTHER" id="PTHR34075">
    <property type="entry name" value="BLR3430 PROTEIN"/>
    <property type="match status" value="1"/>
</dbReference>
<protein>
    <recommendedName>
        <fullName evidence="1">ChsH2 C-terminal OB-fold domain-containing protein</fullName>
    </recommendedName>
</protein>
<dbReference type="Gene3D" id="6.10.30.10">
    <property type="match status" value="1"/>
</dbReference>
<evidence type="ECO:0000259" key="1">
    <source>
        <dbReference type="Pfam" id="PF01796"/>
    </source>
</evidence>
<keyword evidence="3" id="KW-1185">Reference proteome</keyword>
<gene>
    <name evidence="2" type="ORF">C483_15257</name>
</gene>
<name>L9ZU45_9EURY</name>